<protein>
    <recommendedName>
        <fullName evidence="4">Phosphopantetheine adenylyltransferase</fullName>
    </recommendedName>
</protein>
<comment type="caution">
    <text evidence="2">The sequence shown here is derived from an EMBL/GenBank/DDBJ whole genome shotgun (WGS) entry which is preliminary data.</text>
</comment>
<evidence type="ECO:0008006" key="4">
    <source>
        <dbReference type="Google" id="ProtNLM"/>
    </source>
</evidence>
<name>A0ABV5ZTC4_9PSEU</name>
<dbReference type="Proteomes" id="UP001589693">
    <property type="component" value="Unassembled WGS sequence"/>
</dbReference>
<gene>
    <name evidence="2" type="ORF">ACFFQA_09305</name>
</gene>
<reference evidence="2 3" key="1">
    <citation type="submission" date="2024-09" db="EMBL/GenBank/DDBJ databases">
        <authorList>
            <person name="Sun Q."/>
            <person name="Mori K."/>
        </authorList>
    </citation>
    <scope>NUCLEOTIDE SEQUENCE [LARGE SCALE GENOMIC DNA]</scope>
    <source>
        <strain evidence="2 3">TBRC 7907</strain>
    </source>
</reference>
<evidence type="ECO:0000313" key="3">
    <source>
        <dbReference type="Proteomes" id="UP001589693"/>
    </source>
</evidence>
<sequence>MRLERVGRSLLAVAGLINAAPAVGAVSVAFARSTYGVEIAGPDMEVLFRHRALLLGIVGTTLVVAALRPGPRAAAITANAVSMGGFLVLALANPPVNAELTKVAWIDAAGLLVLAAGAVASRRRPDPAP</sequence>
<feature type="transmembrane region" description="Helical" evidence="1">
    <location>
        <begin position="48"/>
        <end position="67"/>
    </location>
</feature>
<keyword evidence="1" id="KW-0472">Membrane</keyword>
<feature type="transmembrane region" description="Helical" evidence="1">
    <location>
        <begin position="104"/>
        <end position="121"/>
    </location>
</feature>
<keyword evidence="3" id="KW-1185">Reference proteome</keyword>
<dbReference type="RefSeq" id="WP_377851299.1">
    <property type="nucleotide sequence ID" value="NZ_JBHLZU010000007.1"/>
</dbReference>
<organism evidence="2 3">
    <name type="scientific">Allokutzneria oryzae</name>
    <dbReference type="NCBI Taxonomy" id="1378989"/>
    <lineage>
        <taxon>Bacteria</taxon>
        <taxon>Bacillati</taxon>
        <taxon>Actinomycetota</taxon>
        <taxon>Actinomycetes</taxon>
        <taxon>Pseudonocardiales</taxon>
        <taxon>Pseudonocardiaceae</taxon>
        <taxon>Allokutzneria</taxon>
    </lineage>
</organism>
<feature type="transmembrane region" description="Helical" evidence="1">
    <location>
        <begin position="74"/>
        <end position="92"/>
    </location>
</feature>
<evidence type="ECO:0000256" key="1">
    <source>
        <dbReference type="SAM" id="Phobius"/>
    </source>
</evidence>
<evidence type="ECO:0000313" key="2">
    <source>
        <dbReference type="EMBL" id="MFB9904137.1"/>
    </source>
</evidence>
<keyword evidence="1" id="KW-0812">Transmembrane</keyword>
<dbReference type="EMBL" id="JBHLZU010000007">
    <property type="protein sequence ID" value="MFB9904137.1"/>
    <property type="molecule type" value="Genomic_DNA"/>
</dbReference>
<accession>A0ABV5ZTC4</accession>
<keyword evidence="1" id="KW-1133">Transmembrane helix</keyword>
<proteinExistence type="predicted"/>